<dbReference type="CDD" id="cd01127">
    <property type="entry name" value="TrwB_TraG_TraD_VirD4"/>
    <property type="match status" value="2"/>
</dbReference>
<dbReference type="EMBL" id="JADOUF010000001">
    <property type="protein sequence ID" value="MBG6136155.1"/>
    <property type="molecule type" value="Genomic_DNA"/>
</dbReference>
<dbReference type="InterPro" id="IPR027417">
    <property type="entry name" value="P-loop_NTPase"/>
</dbReference>
<dbReference type="Pfam" id="PF01935">
    <property type="entry name" value="DUF87"/>
    <property type="match status" value="1"/>
</dbReference>
<name>A0A8J7KFG5_9ACTN</name>
<keyword evidence="4" id="KW-1185">Reference proteome</keyword>
<dbReference type="AlphaFoldDB" id="A0A8J7KFG5"/>
<dbReference type="PANTHER" id="PTHR30121:SF11">
    <property type="entry name" value="AAA+ ATPASE DOMAIN-CONTAINING PROTEIN"/>
    <property type="match status" value="1"/>
</dbReference>
<proteinExistence type="predicted"/>
<feature type="region of interest" description="Disordered" evidence="1">
    <location>
        <begin position="1"/>
        <end position="23"/>
    </location>
</feature>
<accession>A0A8J7KFG5</accession>
<evidence type="ECO:0000256" key="1">
    <source>
        <dbReference type="SAM" id="MobiDB-lite"/>
    </source>
</evidence>
<evidence type="ECO:0000259" key="2">
    <source>
        <dbReference type="Pfam" id="PF01935"/>
    </source>
</evidence>
<dbReference type="Proteomes" id="UP000622552">
    <property type="component" value="Unassembled WGS sequence"/>
</dbReference>
<dbReference type="SUPFAM" id="SSF52540">
    <property type="entry name" value="P-loop containing nucleoside triphosphate hydrolases"/>
    <property type="match status" value="1"/>
</dbReference>
<feature type="region of interest" description="Disordered" evidence="1">
    <location>
        <begin position="839"/>
        <end position="858"/>
    </location>
</feature>
<evidence type="ECO:0000313" key="4">
    <source>
        <dbReference type="Proteomes" id="UP000622552"/>
    </source>
</evidence>
<comment type="caution">
    <text evidence="3">The sequence shown here is derived from an EMBL/GenBank/DDBJ whole genome shotgun (WGS) entry which is preliminary data.</text>
</comment>
<protein>
    <recommendedName>
        <fullName evidence="2">Helicase HerA central domain-containing protein</fullName>
    </recommendedName>
</protein>
<reference evidence="3" key="1">
    <citation type="submission" date="2020-11" db="EMBL/GenBank/DDBJ databases">
        <title>Sequencing the genomes of 1000 actinobacteria strains.</title>
        <authorList>
            <person name="Klenk H.-P."/>
        </authorList>
    </citation>
    <scope>NUCLEOTIDE SEQUENCE</scope>
    <source>
        <strain evidence="3">DSM 45356</strain>
    </source>
</reference>
<dbReference type="RefSeq" id="WP_197003172.1">
    <property type="nucleotide sequence ID" value="NZ_BONS01000038.1"/>
</dbReference>
<feature type="domain" description="Helicase HerA central" evidence="2">
    <location>
        <begin position="428"/>
        <end position="466"/>
    </location>
</feature>
<dbReference type="PANTHER" id="PTHR30121">
    <property type="entry name" value="UNCHARACTERIZED PROTEIN YJGR-RELATED"/>
    <property type="match status" value="1"/>
</dbReference>
<dbReference type="InterPro" id="IPR002789">
    <property type="entry name" value="HerA_central"/>
</dbReference>
<evidence type="ECO:0000313" key="3">
    <source>
        <dbReference type="EMBL" id="MBG6136155.1"/>
    </source>
</evidence>
<dbReference type="InterPro" id="IPR051162">
    <property type="entry name" value="T4SS_component"/>
</dbReference>
<organism evidence="3 4">
    <name type="scientific">Longispora fulva</name>
    <dbReference type="NCBI Taxonomy" id="619741"/>
    <lineage>
        <taxon>Bacteria</taxon>
        <taxon>Bacillati</taxon>
        <taxon>Actinomycetota</taxon>
        <taxon>Actinomycetes</taxon>
        <taxon>Micromonosporales</taxon>
        <taxon>Micromonosporaceae</taxon>
        <taxon>Longispora</taxon>
    </lineage>
</organism>
<gene>
    <name evidence="3" type="ORF">IW245_002349</name>
</gene>
<sequence length="858" mass="92088">MTPPTTTPLTAPPPSPNPTPPARWPGASLFAHLDQAAVWAAHRPWLAIVAVATLLAAVAARNLTASRRHRHHAAGARLITIAPPPEVHPAGARSLWANLAGVLTPPRLKRLLYGTPHVVWQYAWAGRQLTISLWVPGTVPPGTVESAVRAAWPSAACTTSPAARPIPLAAPATGGHLSPHAGEWLPLRSDHDVDPLRALIAAGSVLHDGEHAVVQILARPARPRRIRRARQAAGRLRAGKAAEAHFNPLTPLRWLMEAVTPARRPAPQAGAAAGRSDPFLQRDVKAVIDKVSAVPLWEAAVRYAVAADPARAGKRTRGRLRGISDGLASAFAVYAGRNSLGRRTRMHAAAATVGARRMGAGFLASTPELAALAGMPQDLAVAGLSRARAKSAPAPTAVTGGGRDRKALGRAEVDGRAVAMTAADARFHVHMVGTTGSGKSTLLANMILDDIAAGRGTVVIDPHGDLALDVLNRIPAAHADRVVLFDPLQDVEDADPSKTLNPPTLNPLQMRPGSDADLIVDNLVSICAAIFTKAWGPRMDDIMRVACLTLLRHKDVSLQLIPPLLNNKQLRSEMTADLHDSAGLGGFWTWYDEMPIALRSQMIGPVLARLRAFLLRDFVRKTMSYPKSSFDMGTILDGGILIVRIPKGTLGVDTSRLLGSLILAQVWQAATARADLRPEDRKDCSVYLDEAQNFLTLATGIGDMLAEARKYRLSMVLAHQDLAQFPKELLSAVSANARNKIYFTVAPEDAKVLGPHVEPELDSHDLAHLDAYTAVARLVVDGRQEPAFTLKTNPPKPVEGNTDAIRRIASAKVPQQNMGRWQLRADELFAASNAEEAAKQRYLEPGEPIADRAERPRR</sequence>
<dbReference type="Gene3D" id="3.40.50.300">
    <property type="entry name" value="P-loop containing nucleotide triphosphate hydrolases"/>
    <property type="match status" value="2"/>
</dbReference>